<dbReference type="EMBL" id="KP202158">
    <property type="protein sequence ID" value="AJD81910.1"/>
    <property type="molecule type" value="Genomic_DNA"/>
</dbReference>
<organism evidence="2 3">
    <name type="scientific">Yersinia phage vB_YenM_TG1</name>
    <dbReference type="NCBI Taxonomy" id="1589265"/>
    <lineage>
        <taxon>Viruses</taxon>
        <taxon>Duplodnaviria</taxon>
        <taxon>Heunggongvirae</taxon>
        <taxon>Uroviricota</taxon>
        <taxon>Caudoviricetes</taxon>
        <taxon>Pantevenvirales</taxon>
        <taxon>Straboviridae</taxon>
        <taxon>Tevenvirinae</taxon>
        <taxon>Tegunavirus</taxon>
        <taxon>Tegunavirus yenmtg1</taxon>
    </lineage>
</organism>
<keyword evidence="1" id="KW-0472">Membrane</keyword>
<dbReference type="RefSeq" id="YP_009200361.1">
    <property type="nucleotide sequence ID" value="NC_028820.1"/>
</dbReference>
<keyword evidence="1" id="KW-0812">Transmembrane</keyword>
<feature type="transmembrane region" description="Helical" evidence="1">
    <location>
        <begin position="12"/>
        <end position="34"/>
    </location>
</feature>
<sequence length="47" mass="5434">MVNSSFNSEDALMATALWPLLALIIPFVFVAFLIKHMWDIYFNKVKS</sequence>
<gene>
    <name evidence="2" type="ORF">YenMTG1_100</name>
</gene>
<name>A0A0B5A2P4_9CAUD</name>
<keyword evidence="1" id="KW-1133">Transmembrane helix</keyword>
<dbReference type="GeneID" id="26627424"/>
<evidence type="ECO:0000313" key="2">
    <source>
        <dbReference type="EMBL" id="AJD81910.1"/>
    </source>
</evidence>
<reference evidence="2 3" key="1">
    <citation type="submission" date="2014-11" db="EMBL/GenBank/DDBJ databases">
        <title>Complete genome sequence of vB_YenM_TG1, a broad host range bacteriophage which infects Yersinia enterocolitica.</title>
        <authorList>
            <person name="Leon-Velarde C.G."/>
            <person name="Kropinski A.M."/>
            <person name="Chen S."/>
            <person name="Griffiths M.W."/>
            <person name="Odumeru J.A."/>
        </authorList>
    </citation>
    <scope>NUCLEOTIDE SEQUENCE [LARGE SCALE GENOMIC DNA]</scope>
</reference>
<evidence type="ECO:0000313" key="3">
    <source>
        <dbReference type="Proteomes" id="UP000031805"/>
    </source>
</evidence>
<accession>A0A0B5A2P4</accession>
<dbReference type="Proteomes" id="UP000031805">
    <property type="component" value="Segment"/>
</dbReference>
<protein>
    <submittedName>
        <fullName evidence="2">Uncharacterized protein</fullName>
    </submittedName>
</protein>
<evidence type="ECO:0000256" key="1">
    <source>
        <dbReference type="SAM" id="Phobius"/>
    </source>
</evidence>
<dbReference type="KEGG" id="vg:26627424"/>
<proteinExistence type="predicted"/>
<keyword evidence="3" id="KW-1185">Reference proteome</keyword>